<evidence type="ECO:0000256" key="1">
    <source>
        <dbReference type="SAM" id="MobiDB-lite"/>
    </source>
</evidence>
<sequence length="159" mass="17527">MFGGHGARTHGTTQPEARTGGGGKENKAKAHGDTCKTNKHRDEERKQARRSKQRPRQEQRKPENKEADTDLENISPHRASRCQRNPGALGRSAKINFPFRSDRTCVARGLRDPGSSRAFSALTCPSPSDLSSLVGKDEETNTTASTWWTNARGERGSLE</sequence>
<protein>
    <submittedName>
        <fullName evidence="2">Uncharacterized protein</fullName>
    </submittedName>
</protein>
<feature type="compositionally biased region" description="Basic and acidic residues" evidence="1">
    <location>
        <begin position="55"/>
        <end position="68"/>
    </location>
</feature>
<accession>A0A9N7YR97</accession>
<feature type="compositionally biased region" description="Low complexity" evidence="1">
    <location>
        <begin position="141"/>
        <end position="151"/>
    </location>
</feature>
<evidence type="ECO:0000313" key="3">
    <source>
        <dbReference type="Proteomes" id="UP001153269"/>
    </source>
</evidence>
<comment type="caution">
    <text evidence="2">The sequence shown here is derived from an EMBL/GenBank/DDBJ whole genome shotgun (WGS) entry which is preliminary data.</text>
</comment>
<organism evidence="2 3">
    <name type="scientific">Pleuronectes platessa</name>
    <name type="common">European plaice</name>
    <dbReference type="NCBI Taxonomy" id="8262"/>
    <lineage>
        <taxon>Eukaryota</taxon>
        <taxon>Metazoa</taxon>
        <taxon>Chordata</taxon>
        <taxon>Craniata</taxon>
        <taxon>Vertebrata</taxon>
        <taxon>Euteleostomi</taxon>
        <taxon>Actinopterygii</taxon>
        <taxon>Neopterygii</taxon>
        <taxon>Teleostei</taxon>
        <taxon>Neoteleostei</taxon>
        <taxon>Acanthomorphata</taxon>
        <taxon>Carangaria</taxon>
        <taxon>Pleuronectiformes</taxon>
        <taxon>Pleuronectoidei</taxon>
        <taxon>Pleuronectidae</taxon>
        <taxon>Pleuronectes</taxon>
    </lineage>
</organism>
<dbReference type="AlphaFoldDB" id="A0A9N7YR97"/>
<dbReference type="EMBL" id="CADEAL010001669">
    <property type="protein sequence ID" value="CAB1434541.1"/>
    <property type="molecule type" value="Genomic_DNA"/>
</dbReference>
<gene>
    <name evidence="2" type="ORF">PLEPLA_LOCUS22583</name>
</gene>
<reference evidence="2" key="1">
    <citation type="submission" date="2020-03" db="EMBL/GenBank/DDBJ databases">
        <authorList>
            <person name="Weist P."/>
        </authorList>
    </citation>
    <scope>NUCLEOTIDE SEQUENCE</scope>
</reference>
<feature type="compositionally biased region" description="Basic and acidic residues" evidence="1">
    <location>
        <begin position="24"/>
        <end position="46"/>
    </location>
</feature>
<evidence type="ECO:0000313" key="2">
    <source>
        <dbReference type="EMBL" id="CAB1434541.1"/>
    </source>
</evidence>
<feature type="region of interest" description="Disordered" evidence="1">
    <location>
        <begin position="125"/>
        <end position="159"/>
    </location>
</feature>
<proteinExistence type="predicted"/>
<name>A0A9N7YR97_PLEPL</name>
<feature type="region of interest" description="Disordered" evidence="1">
    <location>
        <begin position="1"/>
        <end position="95"/>
    </location>
</feature>
<keyword evidence="3" id="KW-1185">Reference proteome</keyword>
<dbReference type="Proteomes" id="UP001153269">
    <property type="component" value="Unassembled WGS sequence"/>
</dbReference>